<dbReference type="PROSITE" id="PS50195">
    <property type="entry name" value="PX"/>
    <property type="match status" value="1"/>
</dbReference>
<dbReference type="Pfam" id="PF00787">
    <property type="entry name" value="PX"/>
    <property type="match status" value="1"/>
</dbReference>
<dbReference type="Gene3D" id="3.30.1520.10">
    <property type="entry name" value="Phox-like domain"/>
    <property type="match status" value="1"/>
</dbReference>
<dbReference type="EMBL" id="FR824152">
    <property type="protein sequence ID" value="CCA20925.1"/>
    <property type="molecule type" value="Genomic_DNA"/>
</dbReference>
<dbReference type="GO" id="GO:0035091">
    <property type="term" value="F:phosphatidylinositol binding"/>
    <property type="evidence" value="ECO:0007669"/>
    <property type="project" value="InterPro"/>
</dbReference>
<dbReference type="HOGENOM" id="CLU_054133_0_0_1"/>
<organism evidence="2">
    <name type="scientific">Albugo laibachii Nc14</name>
    <dbReference type="NCBI Taxonomy" id="890382"/>
    <lineage>
        <taxon>Eukaryota</taxon>
        <taxon>Sar</taxon>
        <taxon>Stramenopiles</taxon>
        <taxon>Oomycota</taxon>
        <taxon>Peronosporomycetes</taxon>
        <taxon>Albuginales</taxon>
        <taxon>Albuginaceae</taxon>
        <taxon>Albugo</taxon>
    </lineage>
</organism>
<proteinExistence type="predicted"/>
<dbReference type="InterPro" id="IPR036871">
    <property type="entry name" value="PX_dom_sf"/>
</dbReference>
<evidence type="ECO:0000259" key="1">
    <source>
        <dbReference type="PROSITE" id="PS50195"/>
    </source>
</evidence>
<sequence length="305" mass="35957">MLELPQPIPLTVTVRSPRRGKDELSPSTYEIFCQYKQPLETSKNGTSTIQMDTKKLVHEWSVWRSYEEFQTFDAEMRSRKSSFSKMMVTVLFAPVRHVHVFLRQDKTIRFLQRRRKDLDHYLQRILTFTNVADFHSGYGSQILGDFVEADKRIRGYRIYESLRRSSISYTAPKCGRGMKDEKIMCLGKSLEKGQCVGLNCACYKTRSKLKAELQEYFTKRFSVPVLKQFRKAVRQLKMNKDVSKFYQEYLSQEFKPSQCRWILSRFIPILKDKHLQQQLLEQRCHFLLTEKSGVSDCQSSIFDAC</sequence>
<name>F0WI47_9STRA</name>
<gene>
    <name evidence="2" type="primary">AlNc14C107G6254</name>
    <name evidence="2" type="ORF">ALNC14_070680</name>
</gene>
<dbReference type="InterPro" id="IPR001683">
    <property type="entry name" value="PX_dom"/>
</dbReference>
<reference evidence="2" key="2">
    <citation type="submission" date="2011-02" db="EMBL/GenBank/DDBJ databases">
        <authorList>
            <person name="MacLean D."/>
        </authorList>
    </citation>
    <scope>NUCLEOTIDE SEQUENCE</scope>
</reference>
<evidence type="ECO:0000313" key="2">
    <source>
        <dbReference type="EMBL" id="CCA20925.1"/>
    </source>
</evidence>
<dbReference type="AlphaFoldDB" id="F0WI47"/>
<feature type="domain" description="PX" evidence="1">
    <location>
        <begin position="7"/>
        <end position="153"/>
    </location>
</feature>
<dbReference type="SUPFAM" id="SSF64268">
    <property type="entry name" value="PX domain"/>
    <property type="match status" value="1"/>
</dbReference>
<protein>
    <submittedName>
        <fullName evidence="2">Uncharacterized protein AlNc14C107G6254</fullName>
    </submittedName>
</protein>
<reference evidence="2" key="1">
    <citation type="journal article" date="2011" name="PLoS Biol.">
        <title>Gene gain and loss during evolution of obligate parasitism in the white rust pathogen of Arabidopsis thaliana.</title>
        <authorList>
            <person name="Kemen E."/>
            <person name="Gardiner A."/>
            <person name="Schultz-Larsen T."/>
            <person name="Kemen A.C."/>
            <person name="Balmuth A.L."/>
            <person name="Robert-Seilaniantz A."/>
            <person name="Bailey K."/>
            <person name="Holub E."/>
            <person name="Studholme D.J."/>
            <person name="Maclean D."/>
            <person name="Jones J.D."/>
        </authorList>
    </citation>
    <scope>NUCLEOTIDE SEQUENCE</scope>
</reference>
<accession>F0WI47</accession>